<name>A0A8S5QM06_9CAUD</name>
<dbReference type="EMBL" id="BK015686">
    <property type="protein sequence ID" value="DAE19805.1"/>
    <property type="molecule type" value="Genomic_DNA"/>
</dbReference>
<accession>A0A8S5QM06</accession>
<organism evidence="1">
    <name type="scientific">Siphoviridae sp. cteoh1</name>
    <dbReference type="NCBI Taxonomy" id="2826407"/>
    <lineage>
        <taxon>Viruses</taxon>
        <taxon>Duplodnaviria</taxon>
        <taxon>Heunggongvirae</taxon>
        <taxon>Uroviricota</taxon>
        <taxon>Caudoviricetes</taxon>
    </lineage>
</organism>
<proteinExistence type="predicted"/>
<reference evidence="1" key="1">
    <citation type="journal article" date="2021" name="Proc. Natl. Acad. Sci. U.S.A.">
        <title>A Catalog of Tens of Thousands of Viruses from Human Metagenomes Reveals Hidden Associations with Chronic Diseases.</title>
        <authorList>
            <person name="Tisza M.J."/>
            <person name="Buck C.B."/>
        </authorList>
    </citation>
    <scope>NUCLEOTIDE SEQUENCE</scope>
    <source>
        <strain evidence="1">Cteoh1</strain>
    </source>
</reference>
<sequence>MKYVVRVLSNLMILQENIVVYIQAVRMSLGSTTTVFLNIEKL</sequence>
<protein>
    <submittedName>
        <fullName evidence="1">Uncharacterized protein</fullName>
    </submittedName>
</protein>
<evidence type="ECO:0000313" key="1">
    <source>
        <dbReference type="EMBL" id="DAE19805.1"/>
    </source>
</evidence>